<evidence type="ECO:0000313" key="1">
    <source>
        <dbReference type="EMBL" id="CAE8594779.1"/>
    </source>
</evidence>
<accession>A0A813E769</accession>
<evidence type="ECO:0000313" key="2">
    <source>
        <dbReference type="Proteomes" id="UP000654075"/>
    </source>
</evidence>
<reference evidence="1" key="1">
    <citation type="submission" date="2021-02" db="EMBL/GenBank/DDBJ databases">
        <authorList>
            <person name="Dougan E. K."/>
            <person name="Rhodes N."/>
            <person name="Thang M."/>
            <person name="Chan C."/>
        </authorList>
    </citation>
    <scope>NUCLEOTIDE SEQUENCE</scope>
</reference>
<dbReference type="Proteomes" id="UP000654075">
    <property type="component" value="Unassembled WGS sequence"/>
</dbReference>
<name>A0A813E769_POLGL</name>
<dbReference type="OrthoDB" id="10571721at2759"/>
<feature type="non-terminal residue" evidence="1">
    <location>
        <position position="205"/>
    </location>
</feature>
<protein>
    <submittedName>
        <fullName evidence="1">Uncharacterized protein</fullName>
    </submittedName>
</protein>
<gene>
    <name evidence="1" type="ORF">PGLA1383_LOCUS13302</name>
</gene>
<proteinExistence type="predicted"/>
<comment type="caution">
    <text evidence="1">The sequence shown here is derived from an EMBL/GenBank/DDBJ whole genome shotgun (WGS) entry which is preliminary data.</text>
</comment>
<dbReference type="EMBL" id="CAJNNV010007330">
    <property type="protein sequence ID" value="CAE8594779.1"/>
    <property type="molecule type" value="Genomic_DNA"/>
</dbReference>
<organism evidence="1 2">
    <name type="scientific">Polarella glacialis</name>
    <name type="common">Dinoflagellate</name>
    <dbReference type="NCBI Taxonomy" id="89957"/>
    <lineage>
        <taxon>Eukaryota</taxon>
        <taxon>Sar</taxon>
        <taxon>Alveolata</taxon>
        <taxon>Dinophyceae</taxon>
        <taxon>Suessiales</taxon>
        <taxon>Suessiaceae</taxon>
        <taxon>Polarella</taxon>
    </lineage>
</organism>
<dbReference type="AlphaFoldDB" id="A0A813E769"/>
<sequence length="205" mass="22386">MPRELRLDFAGNSYKWFDVDHMMKVHGQGLTEVLTEDIMQYFKVPLEYQILCDAEGPVVSSTDLRRLLLGMVPRLWLFDARYMGTSLKAQCEKRMEGICFELGASKSRLSLLMPPPPPPLPPQDGAASLLPWAVAWQEPTTGLCMAQPPATETMPPSPPRSCPLPFRRSASVPVGAQRGCHGGALPAGSTVLRGPAQTLAFAPLS</sequence>
<keyword evidence="2" id="KW-1185">Reference proteome</keyword>